<dbReference type="AlphaFoldDB" id="A0A4R1YNT2"/>
<keyword evidence="1" id="KW-0229">DNA integration</keyword>
<dbReference type="InterPro" id="IPR011010">
    <property type="entry name" value="DNA_brk_join_enz"/>
</dbReference>
<reference evidence="8 9" key="1">
    <citation type="submission" date="2019-03" db="EMBL/GenBank/DDBJ databases">
        <title>Genomic Encyclopedia of Type Strains, Phase IV (KMG-IV): sequencing the most valuable type-strain genomes for metagenomic binning, comparative biology and taxonomic classification.</title>
        <authorList>
            <person name="Goeker M."/>
        </authorList>
    </citation>
    <scope>NUCLEOTIDE SEQUENCE [LARGE SCALE GENOMIC DNA]</scope>
    <source>
        <strain evidence="8 9">DSM 21153</strain>
    </source>
</reference>
<evidence type="ECO:0000259" key="7">
    <source>
        <dbReference type="PROSITE" id="PS51900"/>
    </source>
</evidence>
<evidence type="ECO:0000256" key="3">
    <source>
        <dbReference type="ARBA" id="ARBA00023172"/>
    </source>
</evidence>
<name>A0A4R1YNT2_9RHOB</name>
<keyword evidence="9" id="KW-1185">Reference proteome</keyword>
<dbReference type="GO" id="GO:0006310">
    <property type="term" value="P:DNA recombination"/>
    <property type="evidence" value="ECO:0007669"/>
    <property type="project" value="UniProtKB-KW"/>
</dbReference>
<evidence type="ECO:0000256" key="2">
    <source>
        <dbReference type="ARBA" id="ARBA00023125"/>
    </source>
</evidence>
<proteinExistence type="predicted"/>
<dbReference type="PROSITE" id="PS51898">
    <property type="entry name" value="TYR_RECOMBINASE"/>
    <property type="match status" value="1"/>
</dbReference>
<dbReference type="Proteomes" id="UP000295277">
    <property type="component" value="Unassembled WGS sequence"/>
</dbReference>
<organism evidence="8 9">
    <name type="scientific">Rhodovulum steppense</name>
    <dbReference type="NCBI Taxonomy" id="540251"/>
    <lineage>
        <taxon>Bacteria</taxon>
        <taxon>Pseudomonadati</taxon>
        <taxon>Pseudomonadota</taxon>
        <taxon>Alphaproteobacteria</taxon>
        <taxon>Rhodobacterales</taxon>
        <taxon>Paracoccaceae</taxon>
        <taxon>Rhodovulum</taxon>
    </lineage>
</organism>
<dbReference type="Gene3D" id="1.10.150.130">
    <property type="match status" value="1"/>
</dbReference>
<evidence type="ECO:0000259" key="6">
    <source>
        <dbReference type="PROSITE" id="PS51898"/>
    </source>
</evidence>
<evidence type="ECO:0000256" key="4">
    <source>
        <dbReference type="PROSITE-ProRule" id="PRU01248"/>
    </source>
</evidence>
<evidence type="ECO:0000256" key="5">
    <source>
        <dbReference type="SAM" id="MobiDB-lite"/>
    </source>
</evidence>
<evidence type="ECO:0000313" key="9">
    <source>
        <dbReference type="Proteomes" id="UP000295277"/>
    </source>
</evidence>
<keyword evidence="2 4" id="KW-0238">DNA-binding</keyword>
<dbReference type="EMBL" id="SLVM01000023">
    <property type="protein sequence ID" value="TCM79261.1"/>
    <property type="molecule type" value="Genomic_DNA"/>
</dbReference>
<feature type="domain" description="Core-binding (CB)" evidence="7">
    <location>
        <begin position="237"/>
        <end position="324"/>
    </location>
</feature>
<dbReference type="InterPro" id="IPR044068">
    <property type="entry name" value="CB"/>
</dbReference>
<evidence type="ECO:0008006" key="10">
    <source>
        <dbReference type="Google" id="ProtNLM"/>
    </source>
</evidence>
<feature type="region of interest" description="Disordered" evidence="5">
    <location>
        <begin position="215"/>
        <end position="234"/>
    </location>
</feature>
<evidence type="ECO:0000313" key="8">
    <source>
        <dbReference type="EMBL" id="TCM79261.1"/>
    </source>
</evidence>
<gene>
    <name evidence="8" type="ORF">EV216_12313</name>
</gene>
<accession>A0A4R1YNT2</accession>
<dbReference type="GO" id="GO:0003677">
    <property type="term" value="F:DNA binding"/>
    <property type="evidence" value="ECO:0007669"/>
    <property type="project" value="UniProtKB-UniRule"/>
</dbReference>
<dbReference type="InterPro" id="IPR046668">
    <property type="entry name" value="DUF6538"/>
</dbReference>
<dbReference type="SUPFAM" id="SSF56349">
    <property type="entry name" value="DNA breaking-rejoining enzymes"/>
    <property type="match status" value="1"/>
</dbReference>
<protein>
    <recommendedName>
        <fullName evidence="10">Phage integrase family protein</fullName>
    </recommendedName>
</protein>
<dbReference type="Pfam" id="PF20172">
    <property type="entry name" value="DUF6538"/>
    <property type="match status" value="1"/>
</dbReference>
<sequence>MSRIRMPKPILIGSTYYLRVHVPVDVAEKVKGTVISVPVEGVFRSVTIKGPVKVSLRTKDGAEAKRRFATAYAAVEAHWEAIRSGPEPLTHKQSLALAGALRAAWIDAWDEEPGNVEMWEKVQKTDMAALDGRLSPMPLIGKEANVAASLERRFGGMTDALLRAKGILVADESRPRLLQHVAEAMTDAGRINLAKASGDYSDDGTTNKYPEYVEPAKTNKGQRPSAKPTTDKAAPSITFGSVIDDWAASRASGRDATPLRPSTERKYRLHTAAFAEFRGNDDVTTVTAQEGKAWRDAMLAEAKLSNSTIAQYIQNVRTVITRGIIQHTGELFPYGNPLGIVELPSHAPVPSDQRTLTLKEAEAILRAARKELRPDLRWLPWLCAYSGARINEVAQLRPGDFFHIGGDWFYRLTTMGGKTLKNWNSERRVPVHPDLIAEGLIDFVTGHGGNDPNPMFPRRSGSNVSTWVREDVGLKRKEMAPSHGWRHLFEDKALVAGMSDAARLYITGRSGGGSSAGYGKSEVMLPGLAKEMRKIAAFLSDIAPKEATDHKEKLA</sequence>
<dbReference type="InterPro" id="IPR013762">
    <property type="entry name" value="Integrase-like_cat_sf"/>
</dbReference>
<keyword evidence="3" id="KW-0233">DNA recombination</keyword>
<dbReference type="Gene3D" id="1.10.443.10">
    <property type="entry name" value="Intergrase catalytic core"/>
    <property type="match status" value="1"/>
</dbReference>
<dbReference type="PROSITE" id="PS51900">
    <property type="entry name" value="CB"/>
    <property type="match status" value="1"/>
</dbReference>
<dbReference type="InterPro" id="IPR010998">
    <property type="entry name" value="Integrase_recombinase_N"/>
</dbReference>
<feature type="domain" description="Tyr recombinase" evidence="6">
    <location>
        <begin position="351"/>
        <end position="533"/>
    </location>
</feature>
<dbReference type="GO" id="GO:0015074">
    <property type="term" value="P:DNA integration"/>
    <property type="evidence" value="ECO:0007669"/>
    <property type="project" value="UniProtKB-KW"/>
</dbReference>
<dbReference type="InterPro" id="IPR002104">
    <property type="entry name" value="Integrase_catalytic"/>
</dbReference>
<comment type="caution">
    <text evidence="8">The sequence shown here is derived from an EMBL/GenBank/DDBJ whole genome shotgun (WGS) entry which is preliminary data.</text>
</comment>
<evidence type="ECO:0000256" key="1">
    <source>
        <dbReference type="ARBA" id="ARBA00022908"/>
    </source>
</evidence>